<dbReference type="InterPro" id="IPR052789">
    <property type="entry name" value="SSUH2_homolog"/>
</dbReference>
<evidence type="ECO:0000313" key="3">
    <source>
        <dbReference type="Proteomes" id="UP001202134"/>
    </source>
</evidence>
<accession>A0ABT0KNK7</accession>
<evidence type="ECO:0000313" key="2">
    <source>
        <dbReference type="EMBL" id="MCL1045436.1"/>
    </source>
</evidence>
<name>A0ABT0KNK7_9GAMM</name>
<protein>
    <recommendedName>
        <fullName evidence="4">CR-type domain-containing protein</fullName>
    </recommendedName>
</protein>
<organism evidence="2 3">
    <name type="scientific">Shewanella electrodiphila</name>
    <dbReference type="NCBI Taxonomy" id="934143"/>
    <lineage>
        <taxon>Bacteria</taxon>
        <taxon>Pseudomonadati</taxon>
        <taxon>Pseudomonadota</taxon>
        <taxon>Gammaproteobacteria</taxon>
        <taxon>Alteromonadales</taxon>
        <taxon>Shewanellaceae</taxon>
        <taxon>Shewanella</taxon>
    </lineage>
</organism>
<feature type="transmembrane region" description="Helical" evidence="1">
    <location>
        <begin position="503"/>
        <end position="521"/>
    </location>
</feature>
<keyword evidence="3" id="KW-1185">Reference proteome</keyword>
<feature type="transmembrane region" description="Helical" evidence="1">
    <location>
        <begin position="383"/>
        <end position="404"/>
    </location>
</feature>
<dbReference type="Proteomes" id="UP001202134">
    <property type="component" value="Unassembled WGS sequence"/>
</dbReference>
<feature type="transmembrane region" description="Helical" evidence="1">
    <location>
        <begin position="533"/>
        <end position="553"/>
    </location>
</feature>
<feature type="transmembrane region" description="Helical" evidence="1">
    <location>
        <begin position="424"/>
        <end position="451"/>
    </location>
</feature>
<keyword evidence="1" id="KW-1133">Transmembrane helix</keyword>
<gene>
    <name evidence="2" type="ORF">L2737_08870</name>
</gene>
<dbReference type="CDD" id="cd10719">
    <property type="entry name" value="DnaJ_zf"/>
    <property type="match status" value="1"/>
</dbReference>
<proteinExistence type="predicted"/>
<feature type="transmembrane region" description="Helical" evidence="1">
    <location>
        <begin position="472"/>
        <end position="491"/>
    </location>
</feature>
<dbReference type="PANTHER" id="PTHR48465:SF1">
    <property type="entry name" value="PROTEIN SSUH2 HOMOLOG"/>
    <property type="match status" value="1"/>
</dbReference>
<evidence type="ECO:0008006" key="4">
    <source>
        <dbReference type="Google" id="ProtNLM"/>
    </source>
</evidence>
<sequence length="628" mass="69742">MSKLEQFQEFIRNNGKDLTGVNVPVVLSDEQTKLPELNFTFGWTIEIGVTEHEHGGHCPSGIKSGSASNAYSCANDTAKQYVSGQNSLFNDRFLKILGPDISENFLIKDRGLKSAPETYVGSKVCYTCDGTGKDTCSSCHGRGSTSCSSCGGKGRNHVTRYENNRTVHTTESCSACWGSGSNTCGGCGGSGKVTCRTCDGGGYLYFSYTIDGNAIRSTKWAYNTNDYHEWTTDYVKKTGLKLVHQLTEVTEVNVEGVLDGCTFIYAFTANLPTLQFTANIDQVDTTMCFAGSNNNTHDAGGVYDPAVWSVAKQLGGGSQSTDKSVLATPAIKDIIEASETKTKIGLLEENWVSTDIKDAIVSNYQTLVTQLKKQSVKGIAPKMFGGLISFTFLFLTLGILFAAMYPTFAQDSAYRMSVLQLPEWYFALLTMKFALFGLPALCNYLFFFGFFWLSFQCVKKWYWKNIGPGKTWLLAFSLTILVPHIGFSLFYNGLEVINHPLEVTNALLAASILVGFYFMMFGAKLPNRWYTKLLGFIAGIGAFCAMHYGLYLLNTRVGFIENHGRYPYELLEFLHPGTRFMAENLVEWAMLSIIFAYFLTRRQFWLKAKCLVAEYDSPVLLKSMNMEK</sequence>
<dbReference type="RefSeq" id="WP_248955498.1">
    <property type="nucleotide sequence ID" value="NZ_JAKIKU010000004.1"/>
</dbReference>
<reference evidence="2 3" key="1">
    <citation type="submission" date="2022-01" db="EMBL/GenBank/DDBJ databases">
        <title>Whole genome-based taxonomy of the Shewanellaceae.</title>
        <authorList>
            <person name="Martin-Rodriguez A.J."/>
        </authorList>
    </citation>
    <scope>NUCLEOTIDE SEQUENCE [LARGE SCALE GENOMIC DNA]</scope>
    <source>
        <strain evidence="2 3">DSM 24955</strain>
    </source>
</reference>
<keyword evidence="1" id="KW-0812">Transmembrane</keyword>
<evidence type="ECO:0000256" key="1">
    <source>
        <dbReference type="SAM" id="Phobius"/>
    </source>
</evidence>
<dbReference type="InterPro" id="IPR001305">
    <property type="entry name" value="HSP_DnaJ_Cys-rich_dom"/>
</dbReference>
<comment type="caution">
    <text evidence="2">The sequence shown here is derived from an EMBL/GenBank/DDBJ whole genome shotgun (WGS) entry which is preliminary data.</text>
</comment>
<dbReference type="PANTHER" id="PTHR48465">
    <property type="entry name" value="PROTEIN SSUH2 HOMOLOG"/>
    <property type="match status" value="1"/>
</dbReference>
<keyword evidence="1" id="KW-0472">Membrane</keyword>
<dbReference type="EMBL" id="JAKIKU010000004">
    <property type="protein sequence ID" value="MCL1045436.1"/>
    <property type="molecule type" value="Genomic_DNA"/>
</dbReference>